<name>A0A6A5N5U2_LUPAL</name>
<dbReference type="EMBL" id="WOCE01000002">
    <property type="protein sequence ID" value="KAE9618809.1"/>
    <property type="molecule type" value="Genomic_DNA"/>
</dbReference>
<protein>
    <submittedName>
        <fullName evidence="2">Uncharacterized protein</fullName>
    </submittedName>
</protein>
<evidence type="ECO:0000313" key="2">
    <source>
        <dbReference type="EMBL" id="KAE9618809.1"/>
    </source>
</evidence>
<dbReference type="PANTHER" id="PTHR31343">
    <property type="entry name" value="T15D22.8"/>
    <property type="match status" value="1"/>
</dbReference>
<gene>
    <name evidence="2" type="ORF">Lalb_Chr02g0146581</name>
</gene>
<feature type="region of interest" description="Disordered" evidence="1">
    <location>
        <begin position="1"/>
        <end position="82"/>
    </location>
</feature>
<proteinExistence type="predicted"/>
<organism evidence="2 3">
    <name type="scientific">Lupinus albus</name>
    <name type="common">White lupine</name>
    <name type="synonym">Lupinus termis</name>
    <dbReference type="NCBI Taxonomy" id="3870"/>
    <lineage>
        <taxon>Eukaryota</taxon>
        <taxon>Viridiplantae</taxon>
        <taxon>Streptophyta</taxon>
        <taxon>Embryophyta</taxon>
        <taxon>Tracheophyta</taxon>
        <taxon>Spermatophyta</taxon>
        <taxon>Magnoliopsida</taxon>
        <taxon>eudicotyledons</taxon>
        <taxon>Gunneridae</taxon>
        <taxon>Pentapetalae</taxon>
        <taxon>rosids</taxon>
        <taxon>fabids</taxon>
        <taxon>Fabales</taxon>
        <taxon>Fabaceae</taxon>
        <taxon>Papilionoideae</taxon>
        <taxon>50 kb inversion clade</taxon>
        <taxon>genistoids sensu lato</taxon>
        <taxon>core genistoids</taxon>
        <taxon>Genisteae</taxon>
        <taxon>Lupinus</taxon>
    </lineage>
</organism>
<dbReference type="InterPro" id="IPR008507">
    <property type="entry name" value="DUF789"/>
</dbReference>
<evidence type="ECO:0000256" key="1">
    <source>
        <dbReference type="SAM" id="MobiDB-lite"/>
    </source>
</evidence>
<dbReference type="OrthoDB" id="1716402at2759"/>
<dbReference type="AlphaFoldDB" id="A0A6A5N5U2"/>
<dbReference type="Pfam" id="PF05623">
    <property type="entry name" value="DUF789"/>
    <property type="match status" value="2"/>
</dbReference>
<dbReference type="Proteomes" id="UP000447434">
    <property type="component" value="Chromosome 2"/>
</dbReference>
<evidence type="ECO:0000313" key="3">
    <source>
        <dbReference type="Proteomes" id="UP000447434"/>
    </source>
</evidence>
<dbReference type="PANTHER" id="PTHR31343:SF4">
    <property type="entry name" value="DUF789 DOMAIN-CONTAINING PROTEIN"/>
    <property type="match status" value="1"/>
</dbReference>
<sequence>MSNTNAVAPSRTHGSDRFYRPPAFRKNQKLQRPFNSDTRVDSAQPDIRTDSHDSAQPDMRTYSHDSALLRPNSVASSSTPITPSSTNFDRILESLTPFVSAQISSEPGVKGHRGPRSNSDPWFFLEDLWESFTESSAYGVEVPLIINGSESIQQYYVPYLSAIQLYAEESYEAEVSSSSGQLVYEYFEGALPHLRPPFHNKISILASEFPNLKKYRSNDLLPSSWFSVSWYPIYRIPVGSTLKSLDASFLTFHSLSTNYRSRDQPHRACSGRKVQSVDISLPIFGFASYRYRGSVLSPDGASELDQVNSLLQAAADWLQSLQAKHPDYEYFVSRSSQWR</sequence>
<reference evidence="3" key="1">
    <citation type="journal article" date="2020" name="Nat. Commun.">
        <title>Genome sequence of the cluster root forming white lupin.</title>
        <authorList>
            <person name="Hufnagel B."/>
            <person name="Marques A."/>
            <person name="Soriano A."/>
            <person name="Marques L."/>
            <person name="Divol F."/>
            <person name="Doumas P."/>
            <person name="Sallet E."/>
            <person name="Mancinotti D."/>
            <person name="Carrere S."/>
            <person name="Marande W."/>
            <person name="Arribat S."/>
            <person name="Keller J."/>
            <person name="Huneau C."/>
            <person name="Blein T."/>
            <person name="Aime D."/>
            <person name="Laguerre M."/>
            <person name="Taylor J."/>
            <person name="Schubert V."/>
            <person name="Nelson M."/>
            <person name="Geu-Flores F."/>
            <person name="Crespi M."/>
            <person name="Gallardo-Guerrero K."/>
            <person name="Delaux P.-M."/>
            <person name="Salse J."/>
            <person name="Berges H."/>
            <person name="Guyot R."/>
            <person name="Gouzy J."/>
            <person name="Peret B."/>
        </authorList>
    </citation>
    <scope>NUCLEOTIDE SEQUENCE [LARGE SCALE GENOMIC DNA]</scope>
    <source>
        <strain evidence="3">cv. Amiga</strain>
    </source>
</reference>
<accession>A0A6A5N5U2</accession>
<comment type="caution">
    <text evidence="2">The sequence shown here is derived from an EMBL/GenBank/DDBJ whole genome shotgun (WGS) entry which is preliminary data.</text>
</comment>
<keyword evidence="3" id="KW-1185">Reference proteome</keyword>